<evidence type="ECO:0000313" key="7">
    <source>
        <dbReference type="EMBL" id="KAL1844219.1"/>
    </source>
</evidence>
<dbReference type="Proteomes" id="UP001583172">
    <property type="component" value="Unassembled WGS sequence"/>
</dbReference>
<keyword evidence="4" id="KW-0378">Hydrolase</keyword>
<gene>
    <name evidence="7" type="ORF">VTJ49DRAFT_3875</name>
</gene>
<evidence type="ECO:0000256" key="4">
    <source>
        <dbReference type="ARBA" id="ARBA00022801"/>
    </source>
</evidence>
<sequence>MADSQPLSVLFVCLGNICRSTMAEGVFQSLARKPPYEGLIGEIDSCGTGAYHVGEEPDDRTLATLKSHGITDYVHYARKVDASDFDKFDYVFAMDRSNLDDLQRLQQRRKPNSKAKVMLFGEYSGTGKAEVISDPYYGGRQGFEKAYEQATRFSLNFLREVFPDVEPPQFLTANFGDPRKREAGSLSARVPGADHASLGTWNLVG</sequence>
<evidence type="ECO:0000256" key="3">
    <source>
        <dbReference type="ARBA" id="ARBA00022490"/>
    </source>
</evidence>
<dbReference type="CDD" id="cd16343">
    <property type="entry name" value="LMWPTP"/>
    <property type="match status" value="1"/>
</dbReference>
<evidence type="ECO:0000256" key="2">
    <source>
        <dbReference type="ARBA" id="ARBA00011063"/>
    </source>
</evidence>
<dbReference type="PANTHER" id="PTHR11717:SF7">
    <property type="entry name" value="LOW MOLECULAR WEIGHT PHOSPHOTYROSINE PROTEIN PHOSPHATASE"/>
    <property type="match status" value="1"/>
</dbReference>
<dbReference type="PRINTS" id="PR00720">
    <property type="entry name" value="MAMMALPTPASE"/>
</dbReference>
<keyword evidence="8" id="KW-1185">Reference proteome</keyword>
<reference evidence="7 8" key="1">
    <citation type="journal article" date="2024" name="Commun. Biol.">
        <title>Comparative genomic analysis of thermophilic fungi reveals convergent evolutionary adaptations and gene losses.</title>
        <authorList>
            <person name="Steindorff A.S."/>
            <person name="Aguilar-Pontes M.V."/>
            <person name="Robinson A.J."/>
            <person name="Andreopoulos B."/>
            <person name="LaButti K."/>
            <person name="Kuo A."/>
            <person name="Mondo S."/>
            <person name="Riley R."/>
            <person name="Otillar R."/>
            <person name="Haridas S."/>
            <person name="Lipzen A."/>
            <person name="Grimwood J."/>
            <person name="Schmutz J."/>
            <person name="Clum A."/>
            <person name="Reid I.D."/>
            <person name="Moisan M.C."/>
            <person name="Butler G."/>
            <person name="Nguyen T.T.M."/>
            <person name="Dewar K."/>
            <person name="Conant G."/>
            <person name="Drula E."/>
            <person name="Henrissat B."/>
            <person name="Hansel C."/>
            <person name="Singer S."/>
            <person name="Hutchinson M.I."/>
            <person name="de Vries R.P."/>
            <person name="Natvig D.O."/>
            <person name="Powell A.J."/>
            <person name="Tsang A."/>
            <person name="Grigoriev I.V."/>
        </authorList>
    </citation>
    <scope>NUCLEOTIDE SEQUENCE [LARGE SCALE GENOMIC DNA]</scope>
    <source>
        <strain evidence="7 8">CBS 620.91</strain>
    </source>
</reference>
<comment type="subcellular location">
    <subcellularLocation>
        <location evidence="1">Cytoplasm</location>
    </subcellularLocation>
</comment>
<organism evidence="7 8">
    <name type="scientific">Humicola insolens</name>
    <name type="common">Soft-rot fungus</name>
    <dbReference type="NCBI Taxonomy" id="85995"/>
    <lineage>
        <taxon>Eukaryota</taxon>
        <taxon>Fungi</taxon>
        <taxon>Dikarya</taxon>
        <taxon>Ascomycota</taxon>
        <taxon>Pezizomycotina</taxon>
        <taxon>Sordariomycetes</taxon>
        <taxon>Sordariomycetidae</taxon>
        <taxon>Sordariales</taxon>
        <taxon>Chaetomiaceae</taxon>
        <taxon>Mycothermus</taxon>
    </lineage>
</organism>
<dbReference type="Gene3D" id="3.40.50.2300">
    <property type="match status" value="1"/>
</dbReference>
<proteinExistence type="inferred from homology"/>
<dbReference type="PRINTS" id="PR00719">
    <property type="entry name" value="LMWPTPASE"/>
</dbReference>
<name>A0ABR3VRC5_HUMIN</name>
<dbReference type="InterPro" id="IPR023485">
    <property type="entry name" value="Ptyr_pPase"/>
</dbReference>
<accession>A0ABR3VRC5</accession>
<dbReference type="InterPro" id="IPR036196">
    <property type="entry name" value="Ptyr_pPase_sf"/>
</dbReference>
<dbReference type="InterPro" id="IPR050438">
    <property type="entry name" value="LMW_PTPase"/>
</dbReference>
<dbReference type="InterPro" id="IPR002115">
    <property type="entry name" value="Tyr_Pase_low_mol_wt_mml"/>
</dbReference>
<comment type="similarity">
    <text evidence="2">Belongs to the low molecular weight phosphotyrosine protein phosphatase family.</text>
</comment>
<evidence type="ECO:0000256" key="1">
    <source>
        <dbReference type="ARBA" id="ARBA00004496"/>
    </source>
</evidence>
<feature type="domain" description="Phosphotyrosine protein phosphatase I" evidence="6">
    <location>
        <begin position="7"/>
        <end position="160"/>
    </location>
</feature>
<dbReference type="Pfam" id="PF01451">
    <property type="entry name" value="LMWPc"/>
    <property type="match status" value="1"/>
</dbReference>
<dbReference type="SUPFAM" id="SSF52788">
    <property type="entry name" value="Phosphotyrosine protein phosphatases I"/>
    <property type="match status" value="1"/>
</dbReference>
<dbReference type="SMART" id="SM00226">
    <property type="entry name" value="LMWPc"/>
    <property type="match status" value="1"/>
</dbReference>
<evidence type="ECO:0000259" key="6">
    <source>
        <dbReference type="SMART" id="SM00226"/>
    </source>
</evidence>
<evidence type="ECO:0000256" key="5">
    <source>
        <dbReference type="ARBA" id="ARBA00022912"/>
    </source>
</evidence>
<dbReference type="PANTHER" id="PTHR11717">
    <property type="entry name" value="LOW MOLECULAR WEIGHT PROTEIN TYROSINE PHOSPHATASE"/>
    <property type="match status" value="1"/>
</dbReference>
<protein>
    <recommendedName>
        <fullName evidence="6">Phosphotyrosine protein phosphatase I domain-containing protein</fullName>
    </recommendedName>
</protein>
<dbReference type="EMBL" id="JAZGSY010000003">
    <property type="protein sequence ID" value="KAL1844219.1"/>
    <property type="molecule type" value="Genomic_DNA"/>
</dbReference>
<comment type="caution">
    <text evidence="7">The sequence shown here is derived from an EMBL/GenBank/DDBJ whole genome shotgun (WGS) entry which is preliminary data.</text>
</comment>
<keyword evidence="3" id="KW-0963">Cytoplasm</keyword>
<evidence type="ECO:0000313" key="8">
    <source>
        <dbReference type="Proteomes" id="UP001583172"/>
    </source>
</evidence>
<dbReference type="InterPro" id="IPR017867">
    <property type="entry name" value="Tyr_phospatase_low_mol_wt"/>
</dbReference>
<keyword evidence="5" id="KW-0904">Protein phosphatase</keyword>